<keyword evidence="1" id="KW-0175">Coiled coil</keyword>
<dbReference type="GO" id="GO:0005814">
    <property type="term" value="C:centriole"/>
    <property type="evidence" value="ECO:0007669"/>
    <property type="project" value="TreeGrafter"/>
</dbReference>
<accession>A0A1S3K9F4</accession>
<dbReference type="PANTHER" id="PTHR18957">
    <property type="entry name" value="CENTLEIN"/>
    <property type="match status" value="1"/>
</dbReference>
<feature type="coiled-coil region" evidence="1">
    <location>
        <begin position="533"/>
        <end position="686"/>
    </location>
</feature>
<keyword evidence="3" id="KW-1185">Reference proteome</keyword>
<dbReference type="Proteomes" id="UP000085678">
    <property type="component" value="Unplaced"/>
</dbReference>
<feature type="region of interest" description="Disordered" evidence="2">
    <location>
        <begin position="775"/>
        <end position="818"/>
    </location>
</feature>
<feature type="coiled-coil region" evidence="1">
    <location>
        <begin position="1027"/>
        <end position="1075"/>
    </location>
</feature>
<evidence type="ECO:0000256" key="2">
    <source>
        <dbReference type="SAM" id="MobiDB-lite"/>
    </source>
</evidence>
<dbReference type="RefSeq" id="XP_013419127.1">
    <property type="nucleotide sequence ID" value="XM_013563673.2"/>
</dbReference>
<feature type="coiled-coil region" evidence="1">
    <location>
        <begin position="943"/>
        <end position="991"/>
    </location>
</feature>
<feature type="coiled-coil region" evidence="1">
    <location>
        <begin position="372"/>
        <end position="406"/>
    </location>
</feature>
<feature type="coiled-coil region" evidence="1">
    <location>
        <begin position="859"/>
        <end position="914"/>
    </location>
</feature>
<sequence>MELQREKDAEIVRLRAENDALADELAQCQGDKEFVWSLWKRLQVANPDITQAVSMVVQREKEKAEIKDRKVLEILQVKDTKIRQLEGTVVTQGQELNAMLQRKVELQNELDNLEKDKTVLTSRTSLLEDKLQTKEKRDVERDSSYQSRLQQLKEEKQELADQVSKLRMELLTVKGDKADAIAVKVNQEDKIKALEKQLKDASLSSEKQVQEVSDLKATLNRLEGQALNHSKVVKEKNKELEAVRHELSELWESHNQCGEHAAQQAELIRQLQTLQQDTQRMLHNQESAYSMEAVTLKKMYDELEADFKRLQGIETEGKQEVLELKKQLLEKEEEIADLKKDLEQASAPSNRSFAAQASLLGEDKEIQTFEPDAETEYELQRQQEEIEELKERVREKNRIIGQLERAPKDLDDLHISPIRSRPHQVSTPSRSRSVSPRKNTMKDLKKQLDIAEMKLEETQRKLEMKIRELETVRSAHDRRLDRLHMLQKNYRLVKEQLLTHEEEQKRSVKRKKITRPDPKSLQRENSEAVWNEVAVLRKENKNLLVERINLQEEVDTLRVQASQDNATIHELKACLQQEKEELQFLLKEKERSSTPKRDLKEELRESKEILEEAREQLSARINEIHQLEKDLTNLQDENEQLLEDKRSLKSEINQLKQGESDRRIEIANLQSSIHRLQLELRAQADKVEVSRTTVEKLITTTKKSTKGRKGQKSSPVAKQYQKALNKSIEKMKHAFKDFNQEGWESVSTESFVNGSNYSESSSSDEDSLGQAIVQTAQDRKKTPRRGKKPDSGEEDSEVSTTAVADDLPTTRDSATSPLKDAPKIKVFSSKVATGSRQLATMKNRVTGLQRQVQMLRTSRATALKSLEEQKESYQQLQADLNAANQKIKMMRQTMQKLSLDVESLQDKNKLLEERNLAGDLDSKHTDQEWKHLETRLKVSSAEVSRQSTLLKAMKGEREELEEQIQTLQEKANRLERDNAQKRTLVEDMRLKMKIAQENMKSDSGALEEMEIKIKTLQDVLDKTKIYNESLRRRLNAITKEKHESEEQLMKTKSDLEKKAKQLTENQAKLSELQKTVVAVETAAKQQLHGLAGQSEAAMEAAQTKLNNAHMQINEHQKFVKSLAHELLRGIHQARTMLKQQLQREGKVAEAGESLKKAQRVAQNILNISQSELEDLMLSEEEDISTDFVSEAERRKDKKWNKQWEKLLKTRMQFSEPLMELFTDKIEERIELSCKLRGR</sequence>
<dbReference type="InParanoid" id="A0A1S3K9F4"/>
<feature type="coiled-coil region" evidence="1">
    <location>
        <begin position="96"/>
        <end position="239"/>
    </location>
</feature>
<protein>
    <submittedName>
        <fullName evidence="4">Centlein</fullName>
    </submittedName>
</protein>
<feature type="coiled-coil region" evidence="1">
    <location>
        <begin position="4"/>
        <end position="31"/>
    </location>
</feature>
<dbReference type="PANTHER" id="PTHR18957:SF0">
    <property type="entry name" value="CENTLEIN"/>
    <property type="match status" value="1"/>
</dbReference>
<feature type="coiled-coil region" evidence="1">
    <location>
        <begin position="314"/>
        <end position="345"/>
    </location>
</feature>
<feature type="region of interest" description="Disordered" evidence="2">
    <location>
        <begin position="419"/>
        <end position="441"/>
    </location>
</feature>
<name>A0A1S3K9F4_LINAN</name>
<reference evidence="4" key="1">
    <citation type="submission" date="2025-08" db="UniProtKB">
        <authorList>
            <consortium name="RefSeq"/>
        </authorList>
    </citation>
    <scope>IDENTIFICATION</scope>
    <source>
        <tissue evidence="4">Gonads</tissue>
    </source>
</reference>
<dbReference type="InterPro" id="IPR038810">
    <property type="entry name" value="CNTLN"/>
</dbReference>
<evidence type="ECO:0000256" key="1">
    <source>
        <dbReference type="SAM" id="Coils"/>
    </source>
</evidence>
<proteinExistence type="predicted"/>
<dbReference type="Gene3D" id="1.20.5.170">
    <property type="match status" value="1"/>
</dbReference>
<evidence type="ECO:0000313" key="4">
    <source>
        <dbReference type="RefSeq" id="XP_013419127.1"/>
    </source>
</evidence>
<evidence type="ECO:0000313" key="3">
    <source>
        <dbReference type="Proteomes" id="UP000085678"/>
    </source>
</evidence>
<dbReference type="AlphaFoldDB" id="A0A1S3K9F4"/>
<dbReference type="GeneID" id="106179878"/>
<feature type="compositionally biased region" description="Low complexity" evidence="2">
    <location>
        <begin position="425"/>
        <end position="437"/>
    </location>
</feature>
<dbReference type="STRING" id="7574.A0A1S3K9F4"/>
<organism evidence="3 4">
    <name type="scientific">Lingula anatina</name>
    <name type="common">Brachiopod</name>
    <name type="synonym">Lingula unguis</name>
    <dbReference type="NCBI Taxonomy" id="7574"/>
    <lineage>
        <taxon>Eukaryota</taxon>
        <taxon>Metazoa</taxon>
        <taxon>Spiralia</taxon>
        <taxon>Lophotrochozoa</taxon>
        <taxon>Brachiopoda</taxon>
        <taxon>Linguliformea</taxon>
        <taxon>Lingulata</taxon>
        <taxon>Lingulida</taxon>
        <taxon>Linguloidea</taxon>
        <taxon>Lingulidae</taxon>
        <taxon>Lingula</taxon>
    </lineage>
</organism>
<gene>
    <name evidence="4" type="primary">LOC106179878</name>
</gene>
<dbReference type="GO" id="GO:0005813">
    <property type="term" value="C:centrosome"/>
    <property type="evidence" value="ECO:0007669"/>
    <property type="project" value="TreeGrafter"/>
</dbReference>
<dbReference type="OrthoDB" id="10011458at2759"/>
<dbReference type="GO" id="GO:0010457">
    <property type="term" value="P:centriole-centriole cohesion"/>
    <property type="evidence" value="ECO:0007669"/>
    <property type="project" value="TreeGrafter"/>
</dbReference>
<dbReference type="KEGG" id="lak:106179878"/>
<feature type="coiled-coil region" evidence="1">
    <location>
        <begin position="441"/>
        <end position="503"/>
    </location>
</feature>